<evidence type="ECO:0000256" key="1">
    <source>
        <dbReference type="SAM" id="SignalP"/>
    </source>
</evidence>
<evidence type="ECO:0000313" key="3">
    <source>
        <dbReference type="Proteomes" id="UP000297299"/>
    </source>
</evidence>
<sequence>MHLSTFIIFLAAAGNSFVMASPTLRSGEICFSILEPLHNMARPSEFAKSVDDSLHKRTLHANFVIDAVVEKREEKSIDADAAYGVYERDEASIDADAAYGFYED</sequence>
<dbReference type="OrthoDB" id="5400283at2759"/>
<accession>A0A4Y8DGN5</accession>
<comment type="caution">
    <text evidence="2">The sequence shown here is derived from an EMBL/GenBank/DDBJ whole genome shotgun (WGS) entry which is preliminary data.</text>
</comment>
<reference evidence="2 3" key="1">
    <citation type="submission" date="2017-11" db="EMBL/GenBank/DDBJ databases">
        <title>Comparative genomics of Botrytis spp.</title>
        <authorList>
            <person name="Valero-Jimenez C.A."/>
            <person name="Tapia P."/>
            <person name="Veloso J."/>
            <person name="Silva-Moreno E."/>
            <person name="Staats M."/>
            <person name="Valdes J.H."/>
            <person name="Van Kan J.A.L."/>
        </authorList>
    </citation>
    <scope>NUCLEOTIDE SEQUENCE [LARGE SCALE GENOMIC DNA]</scope>
    <source>
        <strain evidence="2 3">MUCL2830</strain>
    </source>
</reference>
<feature type="signal peptide" evidence="1">
    <location>
        <begin position="1"/>
        <end position="20"/>
    </location>
</feature>
<protein>
    <submittedName>
        <fullName evidence="2">Uncharacterized protein</fullName>
    </submittedName>
</protein>
<gene>
    <name evidence="2" type="ORF">BOTCAL_0010g00360</name>
</gene>
<dbReference type="AlphaFoldDB" id="A0A4Y8DGN5"/>
<organism evidence="2 3">
    <name type="scientific">Botryotinia calthae</name>
    <dbReference type="NCBI Taxonomy" id="38488"/>
    <lineage>
        <taxon>Eukaryota</taxon>
        <taxon>Fungi</taxon>
        <taxon>Dikarya</taxon>
        <taxon>Ascomycota</taxon>
        <taxon>Pezizomycotina</taxon>
        <taxon>Leotiomycetes</taxon>
        <taxon>Helotiales</taxon>
        <taxon>Sclerotiniaceae</taxon>
        <taxon>Botryotinia</taxon>
    </lineage>
</organism>
<keyword evidence="3" id="KW-1185">Reference proteome</keyword>
<feature type="chain" id="PRO_5021435022" evidence="1">
    <location>
        <begin position="21"/>
        <end position="104"/>
    </location>
</feature>
<dbReference type="EMBL" id="PHWZ01000010">
    <property type="protein sequence ID" value="TEY85896.1"/>
    <property type="molecule type" value="Genomic_DNA"/>
</dbReference>
<proteinExistence type="predicted"/>
<name>A0A4Y8DGN5_9HELO</name>
<keyword evidence="1" id="KW-0732">Signal</keyword>
<evidence type="ECO:0000313" key="2">
    <source>
        <dbReference type="EMBL" id="TEY85896.1"/>
    </source>
</evidence>
<dbReference type="Proteomes" id="UP000297299">
    <property type="component" value="Unassembled WGS sequence"/>
</dbReference>